<reference evidence="1" key="1">
    <citation type="journal article" date="2015" name="Nature">
        <title>Complex archaea that bridge the gap between prokaryotes and eukaryotes.</title>
        <authorList>
            <person name="Spang A."/>
            <person name="Saw J.H."/>
            <person name="Jorgensen S.L."/>
            <person name="Zaremba-Niedzwiedzka K."/>
            <person name="Martijn J."/>
            <person name="Lind A.E."/>
            <person name="van Eijk R."/>
            <person name="Schleper C."/>
            <person name="Guy L."/>
            <person name="Ettema T.J."/>
        </authorList>
    </citation>
    <scope>NUCLEOTIDE SEQUENCE</scope>
</reference>
<proteinExistence type="predicted"/>
<name>A0A0F9VTE4_9ZZZZ</name>
<accession>A0A0F9VTE4</accession>
<dbReference type="EMBL" id="LAZR01000009">
    <property type="protein sequence ID" value="KKO08371.1"/>
    <property type="molecule type" value="Genomic_DNA"/>
</dbReference>
<gene>
    <name evidence="1" type="ORF">LCGC14_0043090</name>
</gene>
<comment type="caution">
    <text evidence="1">The sequence shown here is derived from an EMBL/GenBank/DDBJ whole genome shotgun (WGS) entry which is preliminary data.</text>
</comment>
<dbReference type="AlphaFoldDB" id="A0A0F9VTE4"/>
<sequence>MTMASATHFDEQNRQTVMVLATLRAVAASCNPAARLLGNIRCDDIIRAVDERMPLDEFWPGETQDINPAHIYMRRDWRDGAPSEEVLMGVFTCALYHHRDASLAGPLGAGEVQDALYHVLTGRDLAADRALDEGPQPG</sequence>
<evidence type="ECO:0000313" key="1">
    <source>
        <dbReference type="EMBL" id="KKO08371.1"/>
    </source>
</evidence>
<protein>
    <submittedName>
        <fullName evidence="1">Uncharacterized protein</fullName>
    </submittedName>
</protein>
<organism evidence="1">
    <name type="scientific">marine sediment metagenome</name>
    <dbReference type="NCBI Taxonomy" id="412755"/>
    <lineage>
        <taxon>unclassified sequences</taxon>
        <taxon>metagenomes</taxon>
        <taxon>ecological metagenomes</taxon>
    </lineage>
</organism>